<sequence>MAILVAACSTIDCSLNSRVAATYKLAGDVKKLATPLTVTAYLGDGNDSVILNKLADADSFQLPMSYNHHEDTFYFKSDTTANAPTDTVVITKEDIPHFEAVDCNPIFFHEIKGVRHTRHFIDSIVVNNKHVTNGPSKSNFFLYLKSDIH</sequence>
<name>A0ABS3M5X2_9BACT</name>
<dbReference type="EMBL" id="JAERMS010000018">
    <property type="protein sequence ID" value="MBO1363516.1"/>
    <property type="molecule type" value="Genomic_DNA"/>
</dbReference>
<gene>
    <name evidence="1" type="ORF">JHU38_06990</name>
</gene>
<evidence type="ECO:0000313" key="2">
    <source>
        <dbReference type="Proteomes" id="UP000664265"/>
    </source>
</evidence>
<dbReference type="Pfam" id="PF20050">
    <property type="entry name" value="DUF6452"/>
    <property type="match status" value="1"/>
</dbReference>
<accession>A0ABS3M5X2</accession>
<protein>
    <recommendedName>
        <fullName evidence="3">Lipoprotein</fullName>
    </recommendedName>
</protein>
<proteinExistence type="predicted"/>
<dbReference type="InterPro" id="IPR045607">
    <property type="entry name" value="DUF6452"/>
</dbReference>
<evidence type="ECO:0008006" key="3">
    <source>
        <dbReference type="Google" id="ProtNLM"/>
    </source>
</evidence>
<organism evidence="1 2">
    <name type="scientific">Prevotella illustrans</name>
    <dbReference type="NCBI Taxonomy" id="2800387"/>
    <lineage>
        <taxon>Bacteria</taxon>
        <taxon>Pseudomonadati</taxon>
        <taxon>Bacteroidota</taxon>
        <taxon>Bacteroidia</taxon>
        <taxon>Bacteroidales</taxon>
        <taxon>Prevotellaceae</taxon>
        <taxon>Prevotella</taxon>
    </lineage>
</organism>
<evidence type="ECO:0000313" key="1">
    <source>
        <dbReference type="EMBL" id="MBO1363516.1"/>
    </source>
</evidence>
<dbReference type="Proteomes" id="UP000664265">
    <property type="component" value="Unassembled WGS sequence"/>
</dbReference>
<reference evidence="1 2" key="1">
    <citation type="submission" date="2021-01" db="EMBL/GenBank/DDBJ databases">
        <title>Prevotella A2931 sp. nov.</title>
        <authorList>
            <person name="Buhl M."/>
            <person name="Oberhettinger P."/>
        </authorList>
    </citation>
    <scope>NUCLEOTIDE SEQUENCE [LARGE SCALE GENOMIC DNA]</scope>
    <source>
        <strain evidence="1 2">A2931</strain>
    </source>
</reference>
<comment type="caution">
    <text evidence="1">The sequence shown here is derived from an EMBL/GenBank/DDBJ whole genome shotgun (WGS) entry which is preliminary data.</text>
</comment>
<keyword evidence="2" id="KW-1185">Reference proteome</keyword>